<sequence>MTHPYFGSPTSLRFSVLSESGSNAKRSPLKRGRESLIPTQGTSSTERVRNIALPQHSKEPPSSERSIISGLSPAQDSLNQETSPAPVTPDDEAQQPNYDTMPRFFFHNTQKPEIYRFSSSFFIPHSGHKYILNPRTESSCGGVPSQNRAVRIWADRP</sequence>
<dbReference type="EMBL" id="JBHFFA010000002">
    <property type="protein sequence ID" value="KAL2645035.1"/>
    <property type="molecule type" value="Genomic_DNA"/>
</dbReference>
<dbReference type="AlphaFoldDB" id="A0ABD1ZC59"/>
<feature type="compositionally biased region" description="Polar residues" evidence="1">
    <location>
        <begin position="8"/>
        <end position="25"/>
    </location>
</feature>
<evidence type="ECO:0000313" key="2">
    <source>
        <dbReference type="EMBL" id="KAL2645035.1"/>
    </source>
</evidence>
<protein>
    <submittedName>
        <fullName evidence="2">Uncharacterized protein</fullName>
    </submittedName>
</protein>
<dbReference type="Proteomes" id="UP001605036">
    <property type="component" value="Unassembled WGS sequence"/>
</dbReference>
<organism evidence="2 3">
    <name type="scientific">Riccia fluitans</name>
    <dbReference type="NCBI Taxonomy" id="41844"/>
    <lineage>
        <taxon>Eukaryota</taxon>
        <taxon>Viridiplantae</taxon>
        <taxon>Streptophyta</taxon>
        <taxon>Embryophyta</taxon>
        <taxon>Marchantiophyta</taxon>
        <taxon>Marchantiopsida</taxon>
        <taxon>Marchantiidae</taxon>
        <taxon>Marchantiales</taxon>
        <taxon>Ricciaceae</taxon>
        <taxon>Riccia</taxon>
    </lineage>
</organism>
<proteinExistence type="predicted"/>
<comment type="caution">
    <text evidence="2">The sequence shown here is derived from an EMBL/GenBank/DDBJ whole genome shotgun (WGS) entry which is preliminary data.</text>
</comment>
<feature type="region of interest" description="Disordered" evidence="1">
    <location>
        <begin position="1"/>
        <end position="103"/>
    </location>
</feature>
<evidence type="ECO:0000256" key="1">
    <source>
        <dbReference type="SAM" id="MobiDB-lite"/>
    </source>
</evidence>
<reference evidence="2 3" key="1">
    <citation type="submission" date="2024-09" db="EMBL/GenBank/DDBJ databases">
        <title>Chromosome-scale assembly of Riccia fluitans.</title>
        <authorList>
            <person name="Paukszto L."/>
            <person name="Sawicki J."/>
            <person name="Karawczyk K."/>
            <person name="Piernik-Szablinska J."/>
            <person name="Szczecinska M."/>
            <person name="Mazdziarz M."/>
        </authorList>
    </citation>
    <scope>NUCLEOTIDE SEQUENCE [LARGE SCALE GENOMIC DNA]</scope>
    <source>
        <strain evidence="2">Rf_01</strain>
        <tissue evidence="2">Aerial parts of the thallus</tissue>
    </source>
</reference>
<feature type="compositionally biased region" description="Polar residues" evidence="1">
    <location>
        <begin position="72"/>
        <end position="85"/>
    </location>
</feature>
<accession>A0ABD1ZC59</accession>
<gene>
    <name evidence="2" type="ORF">R1flu_012622</name>
</gene>
<evidence type="ECO:0000313" key="3">
    <source>
        <dbReference type="Proteomes" id="UP001605036"/>
    </source>
</evidence>
<name>A0ABD1ZC59_9MARC</name>
<keyword evidence="3" id="KW-1185">Reference proteome</keyword>